<feature type="transmembrane region" description="Helical" evidence="1">
    <location>
        <begin position="114"/>
        <end position="133"/>
    </location>
</feature>
<keyword evidence="1" id="KW-0812">Transmembrane</keyword>
<reference evidence="2 3" key="1">
    <citation type="submission" date="2018-01" db="EMBL/GenBank/DDBJ databases">
        <title>Twenty Corynebacterium bovis Genomes.</title>
        <authorList>
            <person name="Gulvik C.A."/>
        </authorList>
    </citation>
    <scope>NUCLEOTIDE SEQUENCE [LARGE SCALE GENOMIC DNA]</scope>
    <source>
        <strain evidence="2 3">F6900</strain>
    </source>
</reference>
<protein>
    <submittedName>
        <fullName evidence="2">Uncharacterized protein</fullName>
    </submittedName>
</protein>
<feature type="transmembrane region" description="Helical" evidence="1">
    <location>
        <begin position="77"/>
        <end position="102"/>
    </location>
</feature>
<proteinExistence type="predicted"/>
<evidence type="ECO:0000313" key="2">
    <source>
        <dbReference type="EMBL" id="RRO86907.1"/>
    </source>
</evidence>
<keyword evidence="1" id="KW-0472">Membrane</keyword>
<sequence>MRWTRYVLVIVVSVLFALAGARGSQVQGHWPSAGDIIVENSVLTGIVLAAAAAWDAGHRSTGYTTVTAVSRARAARLILGPPVLWGLVALAAGTATVVAVVLSVHTGGAPWWELPVSAAAWTLLCAVTGTATGAAVRRPVVATVVAPIIVIILAAASSHAKTTALLPRLVDLPNGPDPLITRTPQTGVAVVTTLTALAVTALIATALTAHPADTTPARRLTPTVTAAAVVAVLAAGTALTPLAAHGRPATNTDPRSTTTATAVCTRTVAGARFCSWPEDTHLIDQVNRHWNPFITTLTTAGLPVPPGTYGHTGSGHDHVTRLSGPTDVTFYGEIIRPIMESIESSRRCVFTDAAFDAQNVLTQWAVTTYQPGRFPEFTQRHESERQTKAWVERDLTHRSPEEQGRALAPYVDTYLHCGETLPPIPTPDDPAPGAGEVTR</sequence>
<accession>A0A426PZL4</accession>
<keyword evidence="1" id="KW-1133">Transmembrane helix</keyword>
<dbReference type="AlphaFoldDB" id="A0A426PZL4"/>
<feature type="transmembrane region" description="Helical" evidence="1">
    <location>
        <begin position="140"/>
        <end position="160"/>
    </location>
</feature>
<feature type="transmembrane region" description="Helical" evidence="1">
    <location>
        <begin position="33"/>
        <end position="56"/>
    </location>
</feature>
<feature type="transmembrane region" description="Helical" evidence="1">
    <location>
        <begin position="187"/>
        <end position="208"/>
    </location>
</feature>
<dbReference type="Proteomes" id="UP000276526">
    <property type="component" value="Unassembled WGS sequence"/>
</dbReference>
<comment type="caution">
    <text evidence="2">The sequence shown here is derived from an EMBL/GenBank/DDBJ whole genome shotgun (WGS) entry which is preliminary data.</text>
</comment>
<name>A0A426PZL4_9CORY</name>
<evidence type="ECO:0000256" key="1">
    <source>
        <dbReference type="SAM" id="Phobius"/>
    </source>
</evidence>
<dbReference type="EMBL" id="PQNK01000006">
    <property type="protein sequence ID" value="RRO86907.1"/>
    <property type="molecule type" value="Genomic_DNA"/>
</dbReference>
<gene>
    <name evidence="2" type="ORF">CXF48_05145</name>
</gene>
<feature type="transmembrane region" description="Helical" evidence="1">
    <location>
        <begin position="220"/>
        <end position="244"/>
    </location>
</feature>
<organism evidence="2 3">
    <name type="scientific">Corynebacterium bovis</name>
    <dbReference type="NCBI Taxonomy" id="36808"/>
    <lineage>
        <taxon>Bacteria</taxon>
        <taxon>Bacillati</taxon>
        <taxon>Actinomycetota</taxon>
        <taxon>Actinomycetes</taxon>
        <taxon>Mycobacteriales</taxon>
        <taxon>Corynebacteriaceae</taxon>
        <taxon>Corynebacterium</taxon>
    </lineage>
</organism>
<evidence type="ECO:0000313" key="3">
    <source>
        <dbReference type="Proteomes" id="UP000276526"/>
    </source>
</evidence>